<sequence>ASCSIKSPATHNSSAACRRALSAMHWHRCGRSSTVSVRFALSWSAWTRPARPQCSI</sequence>
<organism evidence="1 2">
    <name type="scientific">Polarella glacialis</name>
    <name type="common">Dinoflagellate</name>
    <dbReference type="NCBI Taxonomy" id="89957"/>
    <lineage>
        <taxon>Eukaryota</taxon>
        <taxon>Sar</taxon>
        <taxon>Alveolata</taxon>
        <taxon>Dinophyceae</taxon>
        <taxon>Suessiales</taxon>
        <taxon>Suessiaceae</taxon>
        <taxon>Polarella</taxon>
    </lineage>
</organism>
<proteinExistence type="predicted"/>
<feature type="non-terminal residue" evidence="1">
    <location>
        <position position="1"/>
    </location>
</feature>
<accession>A0A813JRX0</accession>
<reference evidence="1" key="1">
    <citation type="submission" date="2021-02" db="EMBL/GenBank/DDBJ databases">
        <authorList>
            <person name="Dougan E. K."/>
            <person name="Rhodes N."/>
            <person name="Thang M."/>
            <person name="Chan C."/>
        </authorList>
    </citation>
    <scope>NUCLEOTIDE SEQUENCE</scope>
</reference>
<gene>
    <name evidence="1" type="ORF">PGLA2088_LOCUS25732</name>
</gene>
<comment type="caution">
    <text evidence="1">The sequence shown here is derived from an EMBL/GenBank/DDBJ whole genome shotgun (WGS) entry which is preliminary data.</text>
</comment>
<protein>
    <submittedName>
        <fullName evidence="1">Uncharacterized protein</fullName>
    </submittedName>
</protein>
<dbReference type="Proteomes" id="UP000626109">
    <property type="component" value="Unassembled WGS sequence"/>
</dbReference>
<evidence type="ECO:0000313" key="1">
    <source>
        <dbReference type="EMBL" id="CAE8688042.1"/>
    </source>
</evidence>
<evidence type="ECO:0000313" key="2">
    <source>
        <dbReference type="Proteomes" id="UP000626109"/>
    </source>
</evidence>
<name>A0A813JRX0_POLGL</name>
<feature type="non-terminal residue" evidence="1">
    <location>
        <position position="56"/>
    </location>
</feature>
<dbReference type="EMBL" id="CAJNNW010026838">
    <property type="protein sequence ID" value="CAE8688042.1"/>
    <property type="molecule type" value="Genomic_DNA"/>
</dbReference>
<dbReference type="AlphaFoldDB" id="A0A813JRX0"/>